<dbReference type="Proteomes" id="UP001374952">
    <property type="component" value="Unassembled WGS sequence"/>
</dbReference>
<organism evidence="1 2">
    <name type="scientific">Pseudoalteromonas undina</name>
    <dbReference type="NCBI Taxonomy" id="43660"/>
    <lineage>
        <taxon>Bacteria</taxon>
        <taxon>Pseudomonadati</taxon>
        <taxon>Pseudomonadota</taxon>
        <taxon>Gammaproteobacteria</taxon>
        <taxon>Alteromonadales</taxon>
        <taxon>Pseudoalteromonadaceae</taxon>
        <taxon>Pseudoalteromonas</taxon>
    </lineage>
</organism>
<dbReference type="EMBL" id="JBAKAX010000027">
    <property type="protein sequence ID" value="MEL0606064.1"/>
    <property type="molecule type" value="Genomic_DNA"/>
</dbReference>
<evidence type="ECO:0000313" key="2">
    <source>
        <dbReference type="Proteomes" id="UP001374952"/>
    </source>
</evidence>
<protein>
    <submittedName>
        <fullName evidence="1">Helix-turn-helix transcriptional regulator</fullName>
    </submittedName>
</protein>
<keyword evidence="2" id="KW-1185">Reference proteome</keyword>
<name>A0ACC6R8J3_9GAMM</name>
<comment type="caution">
    <text evidence="1">The sequence shown here is derived from an EMBL/GenBank/DDBJ whole genome shotgun (WGS) entry which is preliminary data.</text>
</comment>
<evidence type="ECO:0000313" key="1">
    <source>
        <dbReference type="EMBL" id="MEL0606064.1"/>
    </source>
</evidence>
<accession>A0ACC6R8J3</accession>
<proteinExistence type="predicted"/>
<reference evidence="1" key="1">
    <citation type="submission" date="2024-02" db="EMBL/GenBank/DDBJ databases">
        <title>Bacteria isolated from the canopy kelp, Nereocystis luetkeana.</title>
        <authorList>
            <person name="Pfister C.A."/>
            <person name="Younker I.T."/>
            <person name="Light S.H."/>
        </authorList>
    </citation>
    <scope>NUCLEOTIDE SEQUENCE</scope>
    <source>
        <strain evidence="1">TN.2.01</strain>
    </source>
</reference>
<gene>
    <name evidence="1" type="ORF">V6250_17970</name>
</gene>
<sequence length="181" mass="20805">MQALGMELKRLRANKKWTQAFAAREIGIQQSYLSKLENGQFIPSAEVIEKLKLCYGQNCFDKCLPINSTKHTPSNITLIMSLTLFMCGLIAWLCAAYEIFYPQTYFTYQAKLDDFLAFNITQQYQGERFIEGDVTYQIVGERQVSRIENRFIVVGSAVGIVISFVIALLSQRHRFINLKPR</sequence>